<feature type="non-terminal residue" evidence="1">
    <location>
        <position position="1"/>
    </location>
</feature>
<name>A0AA36CWF4_9BILA</name>
<evidence type="ECO:0000313" key="1">
    <source>
        <dbReference type="EMBL" id="CAJ0576566.1"/>
    </source>
</evidence>
<dbReference type="AlphaFoldDB" id="A0AA36CWF4"/>
<sequence length="70" mass="7878">MGESSPNLSRIGHKNSQPLLFSPLKNTETSYSSDAMHRIIMEARPKDCYSSSEYVAYLGRKHSEGPIYGR</sequence>
<dbReference type="Proteomes" id="UP001177023">
    <property type="component" value="Unassembled WGS sequence"/>
</dbReference>
<dbReference type="EMBL" id="CATQJA010002644">
    <property type="protein sequence ID" value="CAJ0576566.1"/>
    <property type="molecule type" value="Genomic_DNA"/>
</dbReference>
<proteinExistence type="predicted"/>
<reference evidence="1" key="1">
    <citation type="submission" date="2023-06" db="EMBL/GenBank/DDBJ databases">
        <authorList>
            <person name="Delattre M."/>
        </authorList>
    </citation>
    <scope>NUCLEOTIDE SEQUENCE</scope>
    <source>
        <strain evidence="1">AF72</strain>
    </source>
</reference>
<comment type="caution">
    <text evidence="1">The sequence shown here is derived from an EMBL/GenBank/DDBJ whole genome shotgun (WGS) entry which is preliminary data.</text>
</comment>
<accession>A0AA36CWF4</accession>
<evidence type="ECO:0000313" key="2">
    <source>
        <dbReference type="Proteomes" id="UP001177023"/>
    </source>
</evidence>
<protein>
    <submittedName>
        <fullName evidence="1">Uncharacterized protein</fullName>
    </submittedName>
</protein>
<keyword evidence="2" id="KW-1185">Reference proteome</keyword>
<organism evidence="1 2">
    <name type="scientific">Mesorhabditis spiculigera</name>
    <dbReference type="NCBI Taxonomy" id="96644"/>
    <lineage>
        <taxon>Eukaryota</taxon>
        <taxon>Metazoa</taxon>
        <taxon>Ecdysozoa</taxon>
        <taxon>Nematoda</taxon>
        <taxon>Chromadorea</taxon>
        <taxon>Rhabditida</taxon>
        <taxon>Rhabditina</taxon>
        <taxon>Rhabditomorpha</taxon>
        <taxon>Rhabditoidea</taxon>
        <taxon>Rhabditidae</taxon>
        <taxon>Mesorhabditinae</taxon>
        <taxon>Mesorhabditis</taxon>
    </lineage>
</organism>
<gene>
    <name evidence="1" type="ORF">MSPICULIGERA_LOCUS14856</name>
</gene>